<name>A0A8X6MF49_9ARAC</name>
<keyword evidence="3" id="KW-1185">Reference proteome</keyword>
<reference evidence="2" key="1">
    <citation type="submission" date="2020-08" db="EMBL/GenBank/DDBJ databases">
        <title>Multicomponent nature underlies the extraordinary mechanical properties of spider dragline silk.</title>
        <authorList>
            <person name="Kono N."/>
            <person name="Nakamura H."/>
            <person name="Mori M."/>
            <person name="Yoshida Y."/>
            <person name="Ohtoshi R."/>
            <person name="Malay A.D."/>
            <person name="Moran D.A.P."/>
            <person name="Tomita M."/>
            <person name="Numata K."/>
            <person name="Arakawa K."/>
        </authorList>
    </citation>
    <scope>NUCLEOTIDE SEQUENCE</scope>
</reference>
<gene>
    <name evidence="2" type="ORF">TNIN_218311</name>
</gene>
<organism evidence="2 3">
    <name type="scientific">Trichonephila inaurata madagascariensis</name>
    <dbReference type="NCBI Taxonomy" id="2747483"/>
    <lineage>
        <taxon>Eukaryota</taxon>
        <taxon>Metazoa</taxon>
        <taxon>Ecdysozoa</taxon>
        <taxon>Arthropoda</taxon>
        <taxon>Chelicerata</taxon>
        <taxon>Arachnida</taxon>
        <taxon>Araneae</taxon>
        <taxon>Araneomorphae</taxon>
        <taxon>Entelegynae</taxon>
        <taxon>Araneoidea</taxon>
        <taxon>Nephilidae</taxon>
        <taxon>Trichonephila</taxon>
        <taxon>Trichonephila inaurata</taxon>
    </lineage>
</organism>
<sequence length="69" mass="7514">MGQIIQTHGQVPVHDQIVQTHGEIPTHGSNGTSMVKYQSMGQIVQTHGQIPVHGSNSTDPWSDTSPWVK</sequence>
<dbReference type="AlphaFoldDB" id="A0A8X6MF49"/>
<proteinExistence type="predicted"/>
<dbReference type="EMBL" id="BMAV01026735">
    <property type="protein sequence ID" value="GFS52866.1"/>
    <property type="molecule type" value="Genomic_DNA"/>
</dbReference>
<evidence type="ECO:0000313" key="3">
    <source>
        <dbReference type="Proteomes" id="UP000886998"/>
    </source>
</evidence>
<accession>A0A8X6MF49</accession>
<comment type="caution">
    <text evidence="2">The sequence shown here is derived from an EMBL/GenBank/DDBJ whole genome shotgun (WGS) entry which is preliminary data.</text>
</comment>
<dbReference type="Proteomes" id="UP000886998">
    <property type="component" value="Unassembled WGS sequence"/>
</dbReference>
<feature type="region of interest" description="Disordered" evidence="1">
    <location>
        <begin position="47"/>
        <end position="69"/>
    </location>
</feature>
<protein>
    <submittedName>
        <fullName evidence="2">Uncharacterized protein</fullName>
    </submittedName>
</protein>
<evidence type="ECO:0000256" key="1">
    <source>
        <dbReference type="SAM" id="MobiDB-lite"/>
    </source>
</evidence>
<evidence type="ECO:0000313" key="2">
    <source>
        <dbReference type="EMBL" id="GFS52866.1"/>
    </source>
</evidence>